<dbReference type="Gene3D" id="3.30.390.10">
    <property type="entry name" value="Enolase-like, N-terminal domain"/>
    <property type="match status" value="1"/>
</dbReference>
<dbReference type="Pfam" id="PF12697">
    <property type="entry name" value="Abhydrolase_6"/>
    <property type="match status" value="1"/>
</dbReference>
<dbReference type="Gene3D" id="3.20.20.120">
    <property type="entry name" value="Enolase-like C-terminal domain"/>
    <property type="match status" value="1"/>
</dbReference>
<evidence type="ECO:0000259" key="10">
    <source>
        <dbReference type="Pfam" id="PF16582"/>
    </source>
</evidence>
<dbReference type="Proteomes" id="UP001530400">
    <property type="component" value="Unassembled WGS sequence"/>
</dbReference>
<dbReference type="Gene3D" id="3.30.530.20">
    <property type="match status" value="1"/>
</dbReference>
<gene>
    <name evidence="11" type="ORF">ACHAWO_005724</name>
</gene>
<dbReference type="EMBL" id="JALLPJ020000793">
    <property type="protein sequence ID" value="KAL3782811.1"/>
    <property type="molecule type" value="Genomic_DNA"/>
</dbReference>
<dbReference type="SUPFAM" id="SSF56322">
    <property type="entry name" value="ADC synthase"/>
    <property type="match status" value="1"/>
</dbReference>
<evidence type="ECO:0008006" key="13">
    <source>
        <dbReference type="Google" id="ProtNLM"/>
    </source>
</evidence>
<sequence>MYKKASAMTHEINMKRSGCGIPLSMSLFITLILMPQLLAAFSHQSTFGCTRMPASEFRTTSQKIVHRWQTKSALFSNINGGNSNSILNGGKTLSSQQILHADIYLSELQPPPLEKDPIPLFTAIQSIIKSLKLLMDASSAYKQNEGMTDDQSSLLTHLDTSSIIRIEETISSNNILDPLCWLHAQQPHITRLRQLLQDVPLPVLYFGDAEGQVEAAVIGKVSNSYSDSWDPFVGKRIWDNEIEHDDEHQQQHSMLKECDLPIGSRVYGGSRFDHEYYRDKVNQRNPDTVESDDWDGFGGDRGGYWILPAVELRREMIDTPTTEQTIVENSSENEARKLTFAVHIHNHAKTGSTNFKHRTGWYEAAQRTLNILQELSDAVSPAVPCTTLPPVLTRSESVGMGENGDGDGQYVFERGVTEALRRITNHHNVDSSSDHTSLRKVVLARKVDLNLGASVSGLDVLMRLKFGGHIGHIFYLNPGNDEAVSSPYNDGMICSREFIGCAPERLFRVKGQGGVRTVTSEALAGTRIRGLTPAADAELLRELLSSKKDMLENEITGKFISDALKELELNGWLEKNENNDLLKRYEFNGISDELKLDSVGAQQRRFFVRRLRHLQHICQTFEGKLSENANVIDVSRSLLASLHPTPAVCGDSLDTAINFIRQFETRSSHDRGYYAGPFGYIGHDSADIIVAIRSGLITNYHQRQSLDLSGHDSSLLDNSGSKVSVFAGAGVVEGSTVQGEWTETSHKLGVISSLFPSSPITLQSFTSPNVAWSSAFVEELVRCGVTTFYICPGSRNTPLTTAIFKAMRSNTGVVRAISVHDERGAGFRALGYARQNCRPAAVVTSSGTAVANLYPSVVEASSDGVPLLLLTADRPYENRDTGSNQSIDQVKIFSSSYVRWFRDIPAPSDDVPVSLALSDANHAVSLTKQLMGPVHLNIQFRENLAPDDGPIRNDQRTGSITKFHNARFTDIPGFARWSLSGDRWLGSDHSTGVSDTSAMEVANLIVRSKRGIIVVGNLRSSEIAPTISEFAKTIGFPVFAGVQSGALRRELPVIPYAEHILKNPLVSKRMQPDLILQLGSPLISTEISPVIANAMKTNSSTKHVLVQHLYPHERADPELTVTHRISTAIGPFLKNVLRQLDTPICLGSELAPLMYLGRKLKVEMPIIIREASPNDRELDDDGTLTEPQIMQAISEVLAEPCSKNSPMSLFLSNSMPVRDGEFFLYPSTEHPMDQLPKFPASVSVNRGASGIDGIISTAIGCADSHSSTTLVCGDVTTLHDLNALYGLTSDSAQPNTANAHRIPLTTVVVNNGGGAIFSFLPIAKHGQDVGFDEFWGTPTNQFSFEKGASAFGLQYRRASSFDSFKDAYRSSISSGFPSMIEAKVTSRSINVDIHQTITRGAVGTVNNILSTHSSGSATKITTMKLPIKQYSCELFQASNYTGKPKTLLLLHGWMGDKTDWDLTANALSADLSSEWNIVAIDLPGHGDSPLMLSTNDQIISSTLGLGSSEQNNDESMFTLDEMARTVCKSLVQDHQINSLDAIAGYSLGGRIALAMKRLCSTSSSSHDVSTSNLVTDQTKLILLGSDPQLSPSDESRVEKDYSLAQSLSKSSFRSYLMPEAEDVLQLRLFLYNWYSPSVWGNIRHRQPEKYEDMIRRRLSSLLIRRHDIAAVLKGCSPPLTSKNDWKVAVPSNTLFIAGGLDKKYSSIGRKWHAMSGISKYVELPNAGHALLVEEPFKISTIVAGFINNQTIVGDQPAFNTHDTLLLEPPAKPTSMLQKDAPALPLHSIGAVEYESFGITMTSADGTGKGVLGVGWGESARAENEIKRREGFIISLTSNGGTAVGIGEVSPLRGLHEESLQDVEQQLLAIKRCIAMEGANITSFHAESILSLDGSLKTFVDRIFVSSGIEQDAIAQSMRSGLEMAVLALSSQLVGSLLPQAIARNYYPSALQLPNAIHFQPLPINGLVTRGIASPLKDDISFPSIKVKVGNKNVLTDAQNLINVRKAAISQKTKLRADANRAWPDVETAKSFTSELSKLRASSLVKIEFIEEPLEKQDNNGKWSIEAQVDALEGFTRATGFFYALDESLVDLAQSHQYRFEPMASDLRETFSRQRNGCAAFVLKPAMLGVELCMQLVKLAQMEFHIPAIFSSSFDSGIGLSFTSVLAAVAYSSPFATELTKYSHGLGTFTMLDGDTLSPPFKSYVNKDGLLNVASLSRALYGLSLDEITDRLPLSKDFSMSQPMIASSTSETYNAATSSSTGRDITVSVSMPLPFSDVIASSRFTDLPQMSRWSPWLNSVTYLDAAGLTEWNLNIKGVKFSWRAQSELLNDPKGISWQSISGLRNSGKVEFEQVSSDSCIMRLKMSIILPYILVSLFQGMPSVVHDFLQNKLLKWSLEMFRDVVKADLALERGDNELGDALFGAVEGRANALEEALK</sequence>
<dbReference type="InterPro" id="IPR029058">
    <property type="entry name" value="AB_hydrolase_fold"/>
</dbReference>
<keyword evidence="3" id="KW-0460">Magnesium</keyword>
<feature type="domain" description="Chorismate-utilising enzyme C-terminal" evidence="7">
    <location>
        <begin position="435"/>
        <end position="567"/>
    </location>
</feature>
<keyword evidence="5" id="KW-0464">Manganese</keyword>
<dbReference type="SUPFAM" id="SSF55961">
    <property type="entry name" value="Bet v1-like"/>
    <property type="match status" value="1"/>
</dbReference>
<evidence type="ECO:0000256" key="1">
    <source>
        <dbReference type="ARBA" id="ARBA00022679"/>
    </source>
</evidence>
<comment type="caution">
    <text evidence="11">The sequence shown here is derived from an EMBL/GenBank/DDBJ whole genome shotgun (WGS) entry which is preliminary data.</text>
</comment>
<dbReference type="Pfam" id="PF02776">
    <property type="entry name" value="TPP_enzyme_N"/>
    <property type="match status" value="1"/>
</dbReference>
<dbReference type="PANTHER" id="PTHR42916">
    <property type="entry name" value="2-SUCCINYL-5-ENOLPYRUVYL-6-HYDROXY-3-CYCLOHEXENE-1-CARBOXYLATE SYNTHASE"/>
    <property type="match status" value="1"/>
</dbReference>
<evidence type="ECO:0000256" key="2">
    <source>
        <dbReference type="ARBA" id="ARBA00022723"/>
    </source>
</evidence>
<dbReference type="SUPFAM" id="SSF53474">
    <property type="entry name" value="alpha/beta-Hydrolases"/>
    <property type="match status" value="1"/>
</dbReference>
<dbReference type="SUPFAM" id="SSF54826">
    <property type="entry name" value="Enolase N-terminal domain-like"/>
    <property type="match status" value="1"/>
</dbReference>
<dbReference type="CDD" id="cd07037">
    <property type="entry name" value="TPP_PYR_MenD"/>
    <property type="match status" value="1"/>
</dbReference>
<dbReference type="InterPro" id="IPR023393">
    <property type="entry name" value="START-like_dom_sf"/>
</dbReference>
<keyword evidence="2" id="KW-0479">Metal-binding</keyword>
<dbReference type="InterPro" id="IPR036849">
    <property type="entry name" value="Enolase-like_C_sf"/>
</dbReference>
<dbReference type="Gene3D" id="3.40.50.1820">
    <property type="entry name" value="alpha/beta hydrolase"/>
    <property type="match status" value="1"/>
</dbReference>
<dbReference type="InterPro" id="IPR029061">
    <property type="entry name" value="THDP-binding"/>
</dbReference>
<dbReference type="Gene3D" id="3.60.120.10">
    <property type="entry name" value="Anthranilate synthase"/>
    <property type="match status" value="1"/>
</dbReference>
<keyword evidence="1" id="KW-0808">Transferase</keyword>
<dbReference type="InterPro" id="IPR032264">
    <property type="entry name" value="MenD_middle"/>
</dbReference>
<evidence type="ECO:0000256" key="6">
    <source>
        <dbReference type="ARBA" id="ARBA00023239"/>
    </source>
</evidence>
<feature type="domain" description="Chorismate-utilising enzyme C-terminal" evidence="7">
    <location>
        <begin position="603"/>
        <end position="747"/>
    </location>
</feature>
<dbReference type="GO" id="GO:0016829">
    <property type="term" value="F:lyase activity"/>
    <property type="evidence" value="ECO:0007669"/>
    <property type="project" value="UniProtKB-KW"/>
</dbReference>
<protein>
    <recommendedName>
        <fullName evidence="13">Isochorismate synthase</fullName>
    </recommendedName>
</protein>
<dbReference type="InterPro" id="IPR004433">
    <property type="entry name" value="MenaQ_synth_MenD"/>
</dbReference>
<dbReference type="Gene3D" id="3.40.50.1220">
    <property type="entry name" value="TPP-binding domain"/>
    <property type="match status" value="1"/>
</dbReference>
<dbReference type="HAMAP" id="MF_01659">
    <property type="entry name" value="MenD"/>
    <property type="match status" value="1"/>
</dbReference>
<evidence type="ECO:0000256" key="4">
    <source>
        <dbReference type="ARBA" id="ARBA00023052"/>
    </source>
</evidence>
<dbReference type="InterPro" id="IPR005801">
    <property type="entry name" value="ADC_synthase"/>
</dbReference>
<dbReference type="GO" id="GO:0016740">
    <property type="term" value="F:transferase activity"/>
    <property type="evidence" value="ECO:0007669"/>
    <property type="project" value="UniProtKB-KW"/>
</dbReference>
<evidence type="ECO:0000259" key="7">
    <source>
        <dbReference type="Pfam" id="PF00425"/>
    </source>
</evidence>
<evidence type="ECO:0000256" key="5">
    <source>
        <dbReference type="ARBA" id="ARBA00023211"/>
    </source>
</evidence>
<keyword evidence="12" id="KW-1185">Reference proteome</keyword>
<dbReference type="Pfam" id="PF16582">
    <property type="entry name" value="TPP_enzyme_M_2"/>
    <property type="match status" value="1"/>
</dbReference>
<evidence type="ECO:0000259" key="9">
    <source>
        <dbReference type="Pfam" id="PF12697"/>
    </source>
</evidence>
<accession>A0ABD3P5Y0</accession>
<dbReference type="SUPFAM" id="SSF51604">
    <property type="entry name" value="Enolase C-terminal domain-like"/>
    <property type="match status" value="1"/>
</dbReference>
<dbReference type="NCBIfam" id="TIGR00173">
    <property type="entry name" value="menD"/>
    <property type="match status" value="1"/>
</dbReference>
<keyword evidence="6" id="KW-0456">Lyase</keyword>
<keyword evidence="4" id="KW-0786">Thiamine pyrophosphate</keyword>
<evidence type="ECO:0000313" key="12">
    <source>
        <dbReference type="Proteomes" id="UP001530400"/>
    </source>
</evidence>
<evidence type="ECO:0000313" key="11">
    <source>
        <dbReference type="EMBL" id="KAL3782811.1"/>
    </source>
</evidence>
<dbReference type="GO" id="GO:0046872">
    <property type="term" value="F:metal ion binding"/>
    <property type="evidence" value="ECO:0007669"/>
    <property type="project" value="UniProtKB-KW"/>
</dbReference>
<dbReference type="InterPro" id="IPR012001">
    <property type="entry name" value="Thiamin_PyroP_enz_TPP-bd_dom"/>
</dbReference>
<evidence type="ECO:0000256" key="3">
    <source>
        <dbReference type="ARBA" id="ARBA00022842"/>
    </source>
</evidence>
<feature type="domain" description="Menaquinone biosynthesis protein MenD middle" evidence="10">
    <location>
        <begin position="976"/>
        <end position="1135"/>
    </location>
</feature>
<dbReference type="InterPro" id="IPR015890">
    <property type="entry name" value="Chorismate_C"/>
</dbReference>
<dbReference type="SUPFAM" id="SSF52518">
    <property type="entry name" value="Thiamin diphosphate-binding fold (THDP-binding)"/>
    <property type="match status" value="2"/>
</dbReference>
<dbReference type="Gene3D" id="3.40.50.970">
    <property type="match status" value="2"/>
</dbReference>
<reference evidence="11 12" key="1">
    <citation type="submission" date="2024-10" db="EMBL/GenBank/DDBJ databases">
        <title>Updated reference genomes for cyclostephanoid diatoms.</title>
        <authorList>
            <person name="Roberts W.R."/>
            <person name="Alverson A.J."/>
        </authorList>
    </citation>
    <scope>NUCLEOTIDE SEQUENCE [LARGE SCALE GENOMIC DNA]</scope>
    <source>
        <strain evidence="11 12">AJA010-31</strain>
    </source>
</reference>
<organism evidence="11 12">
    <name type="scientific">Cyclotella atomus</name>
    <dbReference type="NCBI Taxonomy" id="382360"/>
    <lineage>
        <taxon>Eukaryota</taxon>
        <taxon>Sar</taxon>
        <taxon>Stramenopiles</taxon>
        <taxon>Ochrophyta</taxon>
        <taxon>Bacillariophyta</taxon>
        <taxon>Coscinodiscophyceae</taxon>
        <taxon>Thalassiosirophycidae</taxon>
        <taxon>Stephanodiscales</taxon>
        <taxon>Stephanodiscaceae</taxon>
        <taxon>Cyclotella</taxon>
    </lineage>
</organism>
<name>A0ABD3P5Y0_9STRA</name>
<dbReference type="InterPro" id="IPR000073">
    <property type="entry name" value="AB_hydrolase_1"/>
</dbReference>
<dbReference type="InterPro" id="IPR029017">
    <property type="entry name" value="Enolase-like_N"/>
</dbReference>
<dbReference type="Pfam" id="PF00425">
    <property type="entry name" value="Chorismate_bind"/>
    <property type="match status" value="2"/>
</dbReference>
<feature type="domain" description="Thiamine pyrophosphate enzyme N-terminal TPP-binding" evidence="8">
    <location>
        <begin position="774"/>
        <end position="892"/>
    </location>
</feature>
<evidence type="ECO:0000259" key="8">
    <source>
        <dbReference type="Pfam" id="PF02776"/>
    </source>
</evidence>
<proteinExistence type="inferred from homology"/>
<feature type="domain" description="AB hydrolase-1" evidence="9">
    <location>
        <begin position="1447"/>
        <end position="1735"/>
    </location>
</feature>
<dbReference type="PANTHER" id="PTHR42916:SF1">
    <property type="entry name" value="PROTEIN PHYLLO, CHLOROPLASTIC"/>
    <property type="match status" value="1"/>
</dbReference>
<dbReference type="CDD" id="cd02009">
    <property type="entry name" value="TPP_SHCHC_synthase"/>
    <property type="match status" value="1"/>
</dbReference>